<gene>
    <name evidence="1" type="ORF">D2T30_05435</name>
</gene>
<evidence type="ECO:0000313" key="2">
    <source>
        <dbReference type="Proteomes" id="UP000284476"/>
    </source>
</evidence>
<proteinExistence type="predicted"/>
<dbReference type="AlphaFoldDB" id="A0A443JRD8"/>
<organism evidence="1 2">
    <name type="scientific">Paenirhodobacter populi</name>
    <dbReference type="NCBI Taxonomy" id="2306993"/>
    <lineage>
        <taxon>Bacteria</taxon>
        <taxon>Pseudomonadati</taxon>
        <taxon>Pseudomonadota</taxon>
        <taxon>Alphaproteobacteria</taxon>
        <taxon>Rhodobacterales</taxon>
        <taxon>Rhodobacter group</taxon>
        <taxon>Paenirhodobacter</taxon>
    </lineage>
</organism>
<comment type="caution">
    <text evidence="1">The sequence shown here is derived from an EMBL/GenBank/DDBJ whole genome shotgun (WGS) entry which is preliminary data.</text>
</comment>
<reference evidence="1 2" key="2">
    <citation type="submission" date="2019-01" db="EMBL/GenBank/DDBJ databases">
        <authorList>
            <person name="Li Y."/>
        </authorList>
    </citation>
    <scope>NUCLEOTIDE SEQUENCE [LARGE SCALE GENOMIC DNA]</scope>
    <source>
        <strain evidence="1 2">SK2B-1</strain>
    </source>
</reference>
<dbReference type="Proteomes" id="UP000284476">
    <property type="component" value="Unassembled WGS sequence"/>
</dbReference>
<name>A0A443JRD8_9RHOB</name>
<dbReference type="RefSeq" id="WP_128208050.1">
    <property type="nucleotide sequence ID" value="NZ_JBHRSO010000013.1"/>
</dbReference>
<evidence type="ECO:0000313" key="1">
    <source>
        <dbReference type="EMBL" id="RWR23066.1"/>
    </source>
</evidence>
<protein>
    <submittedName>
        <fullName evidence="1">Uncharacterized protein</fullName>
    </submittedName>
</protein>
<dbReference type="EMBL" id="SAUZ01000004">
    <property type="protein sequence ID" value="RWR23066.1"/>
    <property type="molecule type" value="Genomic_DNA"/>
</dbReference>
<sequence length="104" mass="11459">MNTRSSRKQVTFSHAFTLSGYSDVLPAGKYDVLVEEELLQGLSFEAYRRTSTCMMVGGKGKEAGRVEMRPVTEEDLEAALSRDLAFSIDAQPRGAAQSPQENLK</sequence>
<reference evidence="1 2" key="1">
    <citation type="submission" date="2019-01" db="EMBL/GenBank/DDBJ databases">
        <title>Sinorhodobacter populi sp. nov. isolated from the symptomatic bark tissue of Populus euramericana canker.</title>
        <authorList>
            <person name="Xu G."/>
        </authorList>
    </citation>
    <scope>NUCLEOTIDE SEQUENCE [LARGE SCALE GENOMIC DNA]</scope>
    <source>
        <strain evidence="1 2">SK2B-1</strain>
    </source>
</reference>
<accession>A0A443JRD8</accession>